<sequence length="166" mass="18002">MNKPMPESETDPTTLPPRSIAPVARLSPRALTIALLVVCIAPLAGLSLYATLYGRAAEKSLPVEISLDRQVMQSPGAQGGLLVDVVVIKNLAEFDIPNLTINLNGQYFLYRDPPLEKGETLVLPQGIFMTKANQRFAPGRYPITEVTITGKLPSKARGVTEINFDS</sequence>
<organism evidence="2 3">
    <name type="scientific">Novipirellula herctigrandis</name>
    <dbReference type="NCBI Taxonomy" id="2527986"/>
    <lineage>
        <taxon>Bacteria</taxon>
        <taxon>Pseudomonadati</taxon>
        <taxon>Planctomycetota</taxon>
        <taxon>Planctomycetia</taxon>
        <taxon>Pirellulales</taxon>
        <taxon>Pirellulaceae</taxon>
        <taxon>Novipirellula</taxon>
    </lineage>
</organism>
<evidence type="ECO:0000256" key="1">
    <source>
        <dbReference type="SAM" id="Phobius"/>
    </source>
</evidence>
<protein>
    <submittedName>
        <fullName evidence="2">Uncharacterized protein</fullName>
    </submittedName>
</protein>
<evidence type="ECO:0000313" key="3">
    <source>
        <dbReference type="Proteomes" id="UP000315010"/>
    </source>
</evidence>
<keyword evidence="1" id="KW-1133">Transmembrane helix</keyword>
<keyword evidence="1" id="KW-0812">Transmembrane</keyword>
<name>A0A5C5YP53_9BACT</name>
<proteinExistence type="predicted"/>
<accession>A0A5C5YP53</accession>
<gene>
    <name evidence="2" type="ORF">CA13_71620</name>
</gene>
<comment type="caution">
    <text evidence="2">The sequence shown here is derived from an EMBL/GenBank/DDBJ whole genome shotgun (WGS) entry which is preliminary data.</text>
</comment>
<reference evidence="2 3" key="1">
    <citation type="submission" date="2019-02" db="EMBL/GenBank/DDBJ databases">
        <title>Deep-cultivation of Planctomycetes and their phenomic and genomic characterization uncovers novel biology.</title>
        <authorList>
            <person name="Wiegand S."/>
            <person name="Jogler M."/>
            <person name="Boedeker C."/>
            <person name="Pinto D."/>
            <person name="Vollmers J."/>
            <person name="Rivas-Marin E."/>
            <person name="Kohn T."/>
            <person name="Peeters S.H."/>
            <person name="Heuer A."/>
            <person name="Rast P."/>
            <person name="Oberbeckmann S."/>
            <person name="Bunk B."/>
            <person name="Jeske O."/>
            <person name="Meyerdierks A."/>
            <person name="Storesund J.E."/>
            <person name="Kallscheuer N."/>
            <person name="Luecker S."/>
            <person name="Lage O.M."/>
            <person name="Pohl T."/>
            <person name="Merkel B.J."/>
            <person name="Hornburger P."/>
            <person name="Mueller R.-W."/>
            <person name="Bruemmer F."/>
            <person name="Labrenz M."/>
            <person name="Spormann A.M."/>
            <person name="Op Den Camp H."/>
            <person name="Overmann J."/>
            <person name="Amann R."/>
            <person name="Jetten M.S.M."/>
            <person name="Mascher T."/>
            <person name="Medema M.H."/>
            <person name="Devos D.P."/>
            <person name="Kaster A.-K."/>
            <person name="Ovreas L."/>
            <person name="Rohde M."/>
            <person name="Galperin M.Y."/>
            <person name="Jogler C."/>
        </authorList>
    </citation>
    <scope>NUCLEOTIDE SEQUENCE [LARGE SCALE GENOMIC DNA]</scope>
    <source>
        <strain evidence="2 3">CA13</strain>
    </source>
</reference>
<dbReference type="EMBL" id="SJPJ01000002">
    <property type="protein sequence ID" value="TWT76665.1"/>
    <property type="molecule type" value="Genomic_DNA"/>
</dbReference>
<evidence type="ECO:0000313" key="2">
    <source>
        <dbReference type="EMBL" id="TWT76665.1"/>
    </source>
</evidence>
<keyword evidence="3" id="KW-1185">Reference proteome</keyword>
<dbReference type="AlphaFoldDB" id="A0A5C5YP53"/>
<feature type="transmembrane region" description="Helical" evidence="1">
    <location>
        <begin position="30"/>
        <end position="52"/>
    </location>
</feature>
<dbReference type="Proteomes" id="UP000315010">
    <property type="component" value="Unassembled WGS sequence"/>
</dbReference>
<keyword evidence="1" id="KW-0472">Membrane</keyword>